<evidence type="ECO:0000256" key="2">
    <source>
        <dbReference type="SAM" id="MobiDB-lite"/>
    </source>
</evidence>
<sequence>MSGNSSNEIIIAPLELILSCSICQATINDVYSSRPSNHGLNDGRQSHDTTTTKLWLTECAHLTCGEHLEGGGAPFHPESKPPRAPCPFCAATKNDQSPRNLYGIRGISNGDFDAAIPPSFFQVPPIKLDADFKDTGAMRFQYLSLMRYGMKALHKVREQSKNSSVLEKRVTEEATRADDLEGQVQELQARVQVLGESEKRLQLWKRKEPQIKHYLGLVTKLANENELLRKQLLYLGYEVPSTKFSYRPPNERVEDKVVTSPNRQHSASRPGINGELDITPIEKLDEYRDHRREPGDQSTSNHTTFRPQSKHAYVAEYLISDDGWGSSGTKRKRADYLQDIQSSFIEARNPAKGTSRDMMPPPSALPIRSPQRLSHRSSHSRSSPRLTLPTKPQSSEQTIERPDAEAVQVNRYERQQNEANGISREHMTHEYNNHTFRNLERVHQHGTAVSQTTSPQDYKRARLQDPENNALLGDPSFVPPKPIQSLEPSDAHHSANVIHGSRHYNYEKSSQYNQGHRPQSPKRIDAFFGMEDVVRNIYRPSPEGAPFVPRSAHRTEPLTHYTGSNANRRQVGHLKDARSDEHMDTSKPFRSNRETHSLWWSSPYQNQNAAPVTPAPVRQRYDSATSPYKSVSSPFFHSLRANLYADTPSIPRSKNEEFRDMMQGFRTEPAQQPRTDARIRTYTDDPYDVYRDPFYRGRGPRAAANNSLIVPETPRTAEGLFQRPDLPRAGPVHSTQTSRNDMYGRWAQTSAPKRAAPLPSATPSTSGLLGPRSSFGSRRQDTFGIRGARSGALRTQSFGGPSDSRPPMYGQGPRCHDSEDRVGSSTVGVMRGIRR</sequence>
<feature type="coiled-coil region" evidence="1">
    <location>
        <begin position="170"/>
        <end position="197"/>
    </location>
</feature>
<name>A0A6A6GW22_VIRVR</name>
<keyword evidence="4" id="KW-1185">Reference proteome</keyword>
<gene>
    <name evidence="3" type="ORF">EV356DRAFT_364924</name>
</gene>
<organism evidence="3 4">
    <name type="scientific">Viridothelium virens</name>
    <name type="common">Speckled blister lichen</name>
    <name type="synonym">Trypethelium virens</name>
    <dbReference type="NCBI Taxonomy" id="1048519"/>
    <lineage>
        <taxon>Eukaryota</taxon>
        <taxon>Fungi</taxon>
        <taxon>Dikarya</taxon>
        <taxon>Ascomycota</taxon>
        <taxon>Pezizomycotina</taxon>
        <taxon>Dothideomycetes</taxon>
        <taxon>Dothideomycetes incertae sedis</taxon>
        <taxon>Trypetheliales</taxon>
        <taxon>Trypetheliaceae</taxon>
        <taxon>Viridothelium</taxon>
    </lineage>
</organism>
<dbReference type="EMBL" id="ML991850">
    <property type="protein sequence ID" value="KAF2229976.1"/>
    <property type="molecule type" value="Genomic_DNA"/>
</dbReference>
<feature type="region of interest" description="Disordered" evidence="2">
    <location>
        <begin position="750"/>
        <end position="835"/>
    </location>
</feature>
<accession>A0A6A6GW22</accession>
<keyword evidence="1" id="KW-0175">Coiled coil</keyword>
<evidence type="ECO:0000313" key="3">
    <source>
        <dbReference type="EMBL" id="KAF2229976.1"/>
    </source>
</evidence>
<proteinExistence type="predicted"/>
<reference evidence="3" key="1">
    <citation type="journal article" date="2020" name="Stud. Mycol.">
        <title>101 Dothideomycetes genomes: a test case for predicting lifestyles and emergence of pathogens.</title>
        <authorList>
            <person name="Haridas S."/>
            <person name="Albert R."/>
            <person name="Binder M."/>
            <person name="Bloem J."/>
            <person name="Labutti K."/>
            <person name="Salamov A."/>
            <person name="Andreopoulos B."/>
            <person name="Baker S."/>
            <person name="Barry K."/>
            <person name="Bills G."/>
            <person name="Bluhm B."/>
            <person name="Cannon C."/>
            <person name="Castanera R."/>
            <person name="Culley D."/>
            <person name="Daum C."/>
            <person name="Ezra D."/>
            <person name="Gonzalez J."/>
            <person name="Henrissat B."/>
            <person name="Kuo A."/>
            <person name="Liang C."/>
            <person name="Lipzen A."/>
            <person name="Lutzoni F."/>
            <person name="Magnuson J."/>
            <person name="Mondo S."/>
            <person name="Nolan M."/>
            <person name="Ohm R."/>
            <person name="Pangilinan J."/>
            <person name="Park H.-J."/>
            <person name="Ramirez L."/>
            <person name="Alfaro M."/>
            <person name="Sun H."/>
            <person name="Tritt A."/>
            <person name="Yoshinaga Y."/>
            <person name="Zwiers L.-H."/>
            <person name="Turgeon B."/>
            <person name="Goodwin S."/>
            <person name="Spatafora J."/>
            <person name="Crous P."/>
            <person name="Grigoriev I."/>
        </authorList>
    </citation>
    <scope>NUCLEOTIDE SEQUENCE</scope>
    <source>
        <strain evidence="3">Tuck. ex Michener</strain>
    </source>
</reference>
<dbReference type="Proteomes" id="UP000800092">
    <property type="component" value="Unassembled WGS sequence"/>
</dbReference>
<feature type="region of interest" description="Disordered" evidence="2">
    <location>
        <begin position="246"/>
        <end position="279"/>
    </location>
</feature>
<protein>
    <submittedName>
        <fullName evidence="3">Uncharacterized protein</fullName>
    </submittedName>
</protein>
<dbReference type="AlphaFoldDB" id="A0A6A6GW22"/>
<evidence type="ECO:0000256" key="1">
    <source>
        <dbReference type="SAM" id="Coils"/>
    </source>
</evidence>
<evidence type="ECO:0000313" key="4">
    <source>
        <dbReference type="Proteomes" id="UP000800092"/>
    </source>
</evidence>
<feature type="region of interest" description="Disordered" evidence="2">
    <location>
        <begin position="345"/>
        <end position="411"/>
    </location>
</feature>
<feature type="region of interest" description="Disordered" evidence="2">
    <location>
        <begin position="289"/>
        <end position="308"/>
    </location>
</feature>
<dbReference type="OrthoDB" id="5410764at2759"/>
<feature type="compositionally biased region" description="Polar residues" evidence="2">
    <location>
        <begin position="296"/>
        <end position="307"/>
    </location>
</feature>